<protein>
    <submittedName>
        <fullName evidence="1">Uncharacterized protein</fullName>
    </submittedName>
</protein>
<keyword evidence="2" id="KW-1185">Reference proteome</keyword>
<name>A0AAD6U2U3_9AGAR</name>
<gene>
    <name evidence="1" type="ORF">B0H15DRAFT_369142</name>
</gene>
<accession>A0AAD6U2U3</accession>
<organism evidence="1 2">
    <name type="scientific">Mycena belliarum</name>
    <dbReference type="NCBI Taxonomy" id="1033014"/>
    <lineage>
        <taxon>Eukaryota</taxon>
        <taxon>Fungi</taxon>
        <taxon>Dikarya</taxon>
        <taxon>Basidiomycota</taxon>
        <taxon>Agaricomycotina</taxon>
        <taxon>Agaricomycetes</taxon>
        <taxon>Agaricomycetidae</taxon>
        <taxon>Agaricales</taxon>
        <taxon>Marasmiineae</taxon>
        <taxon>Mycenaceae</taxon>
        <taxon>Mycena</taxon>
    </lineage>
</organism>
<dbReference type="EMBL" id="JARJCN010000033">
    <property type="protein sequence ID" value="KAJ7085768.1"/>
    <property type="molecule type" value="Genomic_DNA"/>
</dbReference>
<proteinExistence type="predicted"/>
<evidence type="ECO:0000313" key="1">
    <source>
        <dbReference type="EMBL" id="KAJ7085768.1"/>
    </source>
</evidence>
<sequence>MIDWEIGRRFQKPSSAAKGGTLTGTLDTMSVASLANRDPLPHDDIEFAVYVLFKVLTQTFVPPVDQQRKWATTLDSYCWDNPGMQPHILLHLRMSLWTSRNHVDSVIHTTAQIFRSAGHDTRAQLVLSLLSLPIPIHPDSIDSSDYDTILLSLEGLVEQAVAAVLCRCEGSYLEQHQSGGCRAARAGGDVTESFSGQSILSLSSAQI</sequence>
<dbReference type="Proteomes" id="UP001222325">
    <property type="component" value="Unassembled WGS sequence"/>
</dbReference>
<evidence type="ECO:0000313" key="2">
    <source>
        <dbReference type="Proteomes" id="UP001222325"/>
    </source>
</evidence>
<reference evidence="1" key="1">
    <citation type="submission" date="2023-03" db="EMBL/GenBank/DDBJ databases">
        <title>Massive genome expansion in bonnet fungi (Mycena s.s.) driven by repeated elements and novel gene families across ecological guilds.</title>
        <authorList>
            <consortium name="Lawrence Berkeley National Laboratory"/>
            <person name="Harder C.B."/>
            <person name="Miyauchi S."/>
            <person name="Viragh M."/>
            <person name="Kuo A."/>
            <person name="Thoen E."/>
            <person name="Andreopoulos B."/>
            <person name="Lu D."/>
            <person name="Skrede I."/>
            <person name="Drula E."/>
            <person name="Henrissat B."/>
            <person name="Morin E."/>
            <person name="Kohler A."/>
            <person name="Barry K."/>
            <person name="LaButti K."/>
            <person name="Morin E."/>
            <person name="Salamov A."/>
            <person name="Lipzen A."/>
            <person name="Mereny Z."/>
            <person name="Hegedus B."/>
            <person name="Baldrian P."/>
            <person name="Stursova M."/>
            <person name="Weitz H."/>
            <person name="Taylor A."/>
            <person name="Grigoriev I.V."/>
            <person name="Nagy L.G."/>
            <person name="Martin F."/>
            <person name="Kauserud H."/>
        </authorList>
    </citation>
    <scope>NUCLEOTIDE SEQUENCE</scope>
    <source>
        <strain evidence="1">CBHHK173m</strain>
    </source>
</reference>
<dbReference type="AlphaFoldDB" id="A0AAD6U2U3"/>
<comment type="caution">
    <text evidence="1">The sequence shown here is derived from an EMBL/GenBank/DDBJ whole genome shotgun (WGS) entry which is preliminary data.</text>
</comment>